<feature type="region of interest" description="Disordered" evidence="1">
    <location>
        <begin position="1416"/>
        <end position="1487"/>
    </location>
</feature>
<feature type="compositionally biased region" description="Basic and acidic residues" evidence="1">
    <location>
        <begin position="1243"/>
        <end position="1274"/>
    </location>
</feature>
<evidence type="ECO:0000313" key="2">
    <source>
        <dbReference type="EMBL" id="CAH1113605.1"/>
    </source>
</evidence>
<feature type="compositionally biased region" description="Basic and acidic residues" evidence="1">
    <location>
        <begin position="262"/>
        <end position="273"/>
    </location>
</feature>
<feature type="compositionally biased region" description="Acidic residues" evidence="1">
    <location>
        <begin position="1439"/>
        <end position="1450"/>
    </location>
</feature>
<feature type="region of interest" description="Disordered" evidence="1">
    <location>
        <begin position="1517"/>
        <end position="1563"/>
    </location>
</feature>
<feature type="compositionally biased region" description="Basic and acidic residues" evidence="1">
    <location>
        <begin position="135"/>
        <end position="146"/>
    </location>
</feature>
<feature type="compositionally biased region" description="Low complexity" evidence="1">
    <location>
        <begin position="89"/>
        <end position="100"/>
    </location>
</feature>
<proteinExistence type="predicted"/>
<keyword evidence="3" id="KW-1185">Reference proteome</keyword>
<feature type="compositionally biased region" description="Acidic residues" evidence="1">
    <location>
        <begin position="1473"/>
        <end position="1484"/>
    </location>
</feature>
<feature type="compositionally biased region" description="Acidic residues" evidence="1">
    <location>
        <begin position="1031"/>
        <end position="1044"/>
    </location>
</feature>
<feature type="compositionally biased region" description="Basic residues" evidence="1">
    <location>
        <begin position="1676"/>
        <end position="1685"/>
    </location>
</feature>
<feature type="compositionally biased region" description="Basic and acidic residues" evidence="1">
    <location>
        <begin position="308"/>
        <end position="344"/>
    </location>
</feature>
<dbReference type="EMBL" id="OV651819">
    <property type="protein sequence ID" value="CAH1113605.1"/>
    <property type="molecule type" value="Genomic_DNA"/>
</dbReference>
<feature type="compositionally biased region" description="Basic and acidic residues" evidence="1">
    <location>
        <begin position="1686"/>
        <end position="1696"/>
    </location>
</feature>
<sequence>MPRPSEIQAEETATPRSPLRRSCRIVAVSSPAPSEVKPVRGRRLSAVSNDDNDEVTVEVKAAIRATRASSVTKENGPSVEPAKTRSRRNSATTESSTAAITEEKKPAARGRRSSVTTEETEIETAKPTRGRRPSVTKEETEIETTKPVRGRRPSITKEEAEEKKPVKGRSSIQEDNDKEAALKPEEPPLRSTRSRRSMSRDLFDDTEETKDVETTEKRNTRSRRASVEAAEEKEDKKSAPRTPSKLKRRLSVTENAVVLDPIDEKEQEHESPTKPELSVVLTKRKPDQAQVKVNLDLSVISESEESEDTRAKSRLSKERESINTNDKKDNENSEDNDKSKEAPKKVTPLSNPELNVVLNKPLEGGRKTPDPIKAELSIILKKSLEGGRKTPDPIKSELSVLLNKSLEDGRTTPDSPARRSPRLIEKCKSGEKHVHMKCDCGEPPLKTKKIDFDENKESSTKSPNKENVEANKKQEHSLTVETTKETAADDPVFLPGTITEKQITVTNTHISEGSDGSFQLNLSKSKFQSTEDEIDLNDSKTSESSDKENLAQNIDVNGKEINTKTIQLSDKKVLEDLTDLGNKEMHSQNVTVGRVSNVFRPKDIDYSYMEPMDVDMTLDTTNFEKSHLDSTKLQNDVVNESVDETFCLNLDVTCVDTPTEKDAPAKNVKSDETVKKVVDLQPEENETSKISWEEKKETINDQEVISTLHEKISSKSQDLLEKTFNQKNLNDKSPKKQTVVVQAIVTEEKSLAKDEASSTKEDINPAEVEKRPTKEDKDPAKLEENKILAEVEKYPTKEDKSPAKLEKSPTEVEKIPTKEIESHAKLEKSPKKEDTSYTKEDKDPAKLEENKSLAEVEKDPTKKDKSPAKLEKSPKKEDTSYTKEDKDPAKLEKSSTKENKSLAKLEKIPTKENKSPTDVEKNPTKENESPAKLEKSPAKVEKSPTKEVDSTVELEKSSTKEDKSPVELEKSYSNEDKSPSEVEKSPAKLEKSLTKEETATKDTSHQKYNPEDKKSDAEDEDDVFEEKSMSDDYEFEVPSEEEAENFDKNKSVVKSKKSTTDIQKENEHEKPEEIVAEEKIQKEEIPIEKIIKSTEEKLIRRPIDEQTEIDDKVCQEVSKDAKEDRTNEEVEKPNKQNEEYDINEMAISFKDVVNEDEAIDAEPLENDTVKEDGQLKENTTEQAVEDTLDAAKEKQDKQIKRLSTVKISEELPSSPIIKKTKRKSKGSVVASKDEEDVISPKMAAKESQEIKETKRDSLTSRLSNDKSKTEKRFSLTEWFEEDIAKETDNAEPNPKSKKKKKRKTIELNDSQFASDDAEEKRKSNISVEIIEDTADLNVPLIQSVEENKKNKNNLDMSVEIVENDADLNVSQNQREKNVHSASVEIIEDDKIKRLSLEEFANAKLDEYIAKKMDDFEVEDENSSSCSYEDSESGNSFIDDMAEEGEEDTPSEDSNAIIDEGEAINSDSERSEDHDDDDDDDSFICDEEKIELLSGEEYDLDDKKKKRKSRIINVENRNEDVIKFERKPTPKPRKSRIIKVDDSSSDEDLNVDEALSSQKGKRNRRSSINIIENIDVKEIRDAALSSRINQLVDTFCTTIPDKGGVSMNLSLEFAAKEDSATTKRRSKENRKSLPSTEPSTSKRKSIESLTRNSTSIEDVPRKQPRLSSSLIEDSNTKKSKQKRRLSKSMDGDEGESKKLKKRKMNKKSNQEDNNLQLNTSISSEDLRKHTFGLMSQLLNDVKNRPRRVIKPSTTKLEDLNSTWLVENDVQVKPSTTIVSEKEMEDFKKKKYHPKDFRQQMLHDSSRVKRIETKQLLKKKGAYY</sequence>
<feature type="compositionally biased region" description="Basic and acidic residues" evidence="1">
    <location>
        <begin position="1517"/>
        <end position="1527"/>
    </location>
</feature>
<feature type="region of interest" description="Disordered" evidence="1">
    <location>
        <begin position="1216"/>
        <end position="1321"/>
    </location>
</feature>
<feature type="region of interest" description="Disordered" evidence="1">
    <location>
        <begin position="1615"/>
        <end position="1720"/>
    </location>
</feature>
<dbReference type="Proteomes" id="UP001153636">
    <property type="component" value="Chromosome 7"/>
</dbReference>
<feature type="compositionally biased region" description="Basic and acidic residues" evidence="1">
    <location>
        <begin position="1117"/>
        <end position="1138"/>
    </location>
</feature>
<feature type="compositionally biased region" description="Basic and acidic residues" evidence="1">
    <location>
        <begin position="448"/>
        <end position="487"/>
    </location>
</feature>
<organism evidence="2 3">
    <name type="scientific">Psylliodes chrysocephalus</name>
    <dbReference type="NCBI Taxonomy" id="3402493"/>
    <lineage>
        <taxon>Eukaryota</taxon>
        <taxon>Metazoa</taxon>
        <taxon>Ecdysozoa</taxon>
        <taxon>Arthropoda</taxon>
        <taxon>Hexapoda</taxon>
        <taxon>Insecta</taxon>
        <taxon>Pterygota</taxon>
        <taxon>Neoptera</taxon>
        <taxon>Endopterygota</taxon>
        <taxon>Coleoptera</taxon>
        <taxon>Polyphaga</taxon>
        <taxon>Cucujiformia</taxon>
        <taxon>Chrysomeloidea</taxon>
        <taxon>Chrysomelidae</taxon>
        <taxon>Galerucinae</taxon>
        <taxon>Alticini</taxon>
        <taxon>Psylliodes</taxon>
    </lineage>
</organism>
<evidence type="ECO:0000256" key="1">
    <source>
        <dbReference type="SAM" id="MobiDB-lite"/>
    </source>
</evidence>
<feature type="compositionally biased region" description="Basic and acidic residues" evidence="1">
    <location>
        <begin position="1167"/>
        <end position="1179"/>
    </location>
</feature>
<feature type="compositionally biased region" description="Polar residues" evidence="1">
    <location>
        <begin position="1646"/>
        <end position="1655"/>
    </location>
</feature>
<feature type="region of interest" description="Disordered" evidence="1">
    <location>
        <begin position="1"/>
        <end position="371"/>
    </location>
</feature>
<feature type="compositionally biased region" description="Low complexity" evidence="1">
    <location>
        <begin position="1422"/>
        <end position="1435"/>
    </location>
</feature>
<feature type="region of interest" description="Disordered" evidence="1">
    <location>
        <begin position="750"/>
        <end position="1074"/>
    </location>
</feature>
<feature type="compositionally biased region" description="Polar residues" evidence="1">
    <location>
        <begin position="1710"/>
        <end position="1720"/>
    </location>
</feature>
<feature type="compositionally biased region" description="Basic and acidic residues" evidence="1">
    <location>
        <begin position="198"/>
        <end position="219"/>
    </location>
</feature>
<feature type="region of interest" description="Disordered" evidence="1">
    <location>
        <begin position="1160"/>
        <end position="1181"/>
    </location>
</feature>
<dbReference type="OrthoDB" id="6761993at2759"/>
<feature type="region of interest" description="Disordered" evidence="1">
    <location>
        <begin position="405"/>
        <end position="488"/>
    </location>
</feature>
<accession>A0A9P0DB07</accession>
<feature type="compositionally biased region" description="Basic and acidic residues" evidence="1">
    <location>
        <begin position="155"/>
        <end position="165"/>
    </location>
</feature>
<reference evidence="2" key="1">
    <citation type="submission" date="2022-01" db="EMBL/GenBank/DDBJ databases">
        <authorList>
            <person name="King R."/>
        </authorList>
    </citation>
    <scope>NUCLEOTIDE SEQUENCE</scope>
</reference>
<feature type="compositionally biased region" description="Basic and acidic residues" evidence="1">
    <location>
        <begin position="750"/>
        <end position="1016"/>
    </location>
</feature>
<name>A0A9P0DB07_9CUCU</name>
<protein>
    <submittedName>
        <fullName evidence="2">Uncharacterized protein</fullName>
    </submittedName>
</protein>
<feature type="region of interest" description="Disordered" evidence="1">
    <location>
        <begin position="1117"/>
        <end position="1143"/>
    </location>
</feature>
<gene>
    <name evidence="2" type="ORF">PSYICH_LOCUS13041</name>
</gene>
<evidence type="ECO:0000313" key="3">
    <source>
        <dbReference type="Proteomes" id="UP001153636"/>
    </source>
</evidence>
<feature type="compositionally biased region" description="Basic and acidic residues" evidence="1">
    <location>
        <begin position="178"/>
        <end position="188"/>
    </location>
</feature>
<feature type="compositionally biased region" description="Basic and acidic residues" evidence="1">
    <location>
        <begin position="422"/>
        <end position="440"/>
    </location>
</feature>
<feature type="compositionally biased region" description="Basic and acidic residues" evidence="1">
    <location>
        <begin position="1058"/>
        <end position="1074"/>
    </location>
</feature>